<dbReference type="Gene3D" id="3.30.420.10">
    <property type="entry name" value="Ribonuclease H-like superfamily/Ribonuclease H"/>
    <property type="match status" value="1"/>
</dbReference>
<dbReference type="AlphaFoldDB" id="A0A388LY26"/>
<dbReference type="Gramene" id="GBG87217">
    <property type="protein sequence ID" value="GBG87217"/>
    <property type="gene ID" value="CBR_g45276"/>
</dbReference>
<dbReference type="PROSITE" id="PS50994">
    <property type="entry name" value="INTEGRASE"/>
    <property type="match status" value="1"/>
</dbReference>
<organism evidence="2 3">
    <name type="scientific">Chara braunii</name>
    <name type="common">Braun's stonewort</name>
    <dbReference type="NCBI Taxonomy" id="69332"/>
    <lineage>
        <taxon>Eukaryota</taxon>
        <taxon>Viridiplantae</taxon>
        <taxon>Streptophyta</taxon>
        <taxon>Charophyceae</taxon>
        <taxon>Charales</taxon>
        <taxon>Characeae</taxon>
        <taxon>Chara</taxon>
    </lineage>
</organism>
<keyword evidence="3" id="KW-1185">Reference proteome</keyword>
<feature type="domain" description="Integrase catalytic" evidence="1">
    <location>
        <begin position="89"/>
        <end position="279"/>
    </location>
</feature>
<reference evidence="2 3" key="1">
    <citation type="journal article" date="2018" name="Cell">
        <title>The Chara Genome: Secondary Complexity and Implications for Plant Terrestrialization.</title>
        <authorList>
            <person name="Nishiyama T."/>
            <person name="Sakayama H."/>
            <person name="Vries J.D."/>
            <person name="Buschmann H."/>
            <person name="Saint-Marcoux D."/>
            <person name="Ullrich K.K."/>
            <person name="Haas F.B."/>
            <person name="Vanderstraeten L."/>
            <person name="Becker D."/>
            <person name="Lang D."/>
            <person name="Vosolsobe S."/>
            <person name="Rombauts S."/>
            <person name="Wilhelmsson P.K.I."/>
            <person name="Janitza P."/>
            <person name="Kern R."/>
            <person name="Heyl A."/>
            <person name="Rumpler F."/>
            <person name="Villalobos L.I.A.C."/>
            <person name="Clay J.M."/>
            <person name="Skokan R."/>
            <person name="Toyoda A."/>
            <person name="Suzuki Y."/>
            <person name="Kagoshima H."/>
            <person name="Schijlen E."/>
            <person name="Tajeshwar N."/>
            <person name="Catarino B."/>
            <person name="Hetherington A.J."/>
            <person name="Saltykova A."/>
            <person name="Bonnot C."/>
            <person name="Breuninger H."/>
            <person name="Symeonidi A."/>
            <person name="Radhakrishnan G.V."/>
            <person name="Van Nieuwerburgh F."/>
            <person name="Deforce D."/>
            <person name="Chang C."/>
            <person name="Karol K.G."/>
            <person name="Hedrich R."/>
            <person name="Ulvskov P."/>
            <person name="Glockner G."/>
            <person name="Delwiche C.F."/>
            <person name="Petrasek J."/>
            <person name="Van de Peer Y."/>
            <person name="Friml J."/>
            <person name="Beilby M."/>
            <person name="Dolan L."/>
            <person name="Kohara Y."/>
            <person name="Sugano S."/>
            <person name="Fujiyama A."/>
            <person name="Delaux P.-M."/>
            <person name="Quint M."/>
            <person name="TheiBen G."/>
            <person name="Hagemann M."/>
            <person name="Harholt J."/>
            <person name="Dunand C."/>
            <person name="Zachgo S."/>
            <person name="Langdale J."/>
            <person name="Maumus F."/>
            <person name="Straeten D.V.D."/>
            <person name="Gould S.B."/>
            <person name="Rensing S.A."/>
        </authorList>
    </citation>
    <scope>NUCLEOTIDE SEQUENCE [LARGE SCALE GENOMIC DNA]</scope>
    <source>
        <strain evidence="2 3">S276</strain>
    </source>
</reference>
<dbReference type="InterPro" id="IPR036397">
    <property type="entry name" value="RNaseH_sf"/>
</dbReference>
<dbReference type="PANTHER" id="PTHR37984:SF5">
    <property type="entry name" value="PROTEIN NYNRIN-LIKE"/>
    <property type="match status" value="1"/>
</dbReference>
<accession>A0A388LY26</accession>
<comment type="caution">
    <text evidence="2">The sequence shown here is derived from an EMBL/GenBank/DDBJ whole genome shotgun (WGS) entry which is preliminary data.</text>
</comment>
<dbReference type="Proteomes" id="UP000265515">
    <property type="component" value="Unassembled WGS sequence"/>
</dbReference>
<proteinExistence type="predicted"/>
<sequence>MAVQLQGRARIAGLRNRADGLSRACITPEGVEDAELIDVFLEYEGGTLVAENEMMSLACTLGQLLIQTLKKGAPAVVAELRDGSVTTVRRRDEKDSWGATMGLKEELMAMAIEGGRDVVMCLVETWTRKERQYLVSQAQEKQDTNQEGPEFFLVQMYDGIFREIGLLLIGNKQPMEVSLKAREEVERFIADNGTKFVNHEVLSRLKMLCVPIKIIEPYHPEANAPVERGHRTLKNTIAKLAADDLGNWPRYLKQVAFSENMTPKRMTGCIPAELWHEREIDFPVEALVPTWNRLDDNPHMSTEKLIAARCQQVIRNEEALEDVVKRVMGSRMRDKARWNQVKNIRKEPLQVGEMVLIRNSALESTWSGQLGRRFKGPYRIAKRVGLNSFELEDLDGTRIKGSFSGQRLVRFFGRDPVEQWLQDAQDKETGESTT</sequence>
<dbReference type="GO" id="GO:0015074">
    <property type="term" value="P:DNA integration"/>
    <property type="evidence" value="ECO:0007669"/>
    <property type="project" value="InterPro"/>
</dbReference>
<evidence type="ECO:0000259" key="1">
    <source>
        <dbReference type="PROSITE" id="PS50994"/>
    </source>
</evidence>
<dbReference type="OrthoDB" id="444848at2759"/>
<protein>
    <recommendedName>
        <fullName evidence="1">Integrase catalytic domain-containing protein</fullName>
    </recommendedName>
</protein>
<evidence type="ECO:0000313" key="2">
    <source>
        <dbReference type="EMBL" id="GBG87217.1"/>
    </source>
</evidence>
<dbReference type="InterPro" id="IPR050951">
    <property type="entry name" value="Retrovirus_Pol_polyprotein"/>
</dbReference>
<name>A0A388LY26_CHABU</name>
<evidence type="ECO:0000313" key="3">
    <source>
        <dbReference type="Proteomes" id="UP000265515"/>
    </source>
</evidence>
<gene>
    <name evidence="2" type="ORF">CBR_g45276</name>
</gene>
<dbReference type="InterPro" id="IPR001584">
    <property type="entry name" value="Integrase_cat-core"/>
</dbReference>
<dbReference type="SUPFAM" id="SSF53098">
    <property type="entry name" value="Ribonuclease H-like"/>
    <property type="match status" value="1"/>
</dbReference>
<dbReference type="STRING" id="69332.A0A388LY26"/>
<dbReference type="PANTHER" id="PTHR37984">
    <property type="entry name" value="PROTEIN CBG26694"/>
    <property type="match status" value="1"/>
</dbReference>
<dbReference type="GO" id="GO:0003676">
    <property type="term" value="F:nucleic acid binding"/>
    <property type="evidence" value="ECO:0007669"/>
    <property type="project" value="InterPro"/>
</dbReference>
<dbReference type="EMBL" id="BFEA01000601">
    <property type="protein sequence ID" value="GBG87217.1"/>
    <property type="molecule type" value="Genomic_DNA"/>
</dbReference>
<dbReference type="InterPro" id="IPR012337">
    <property type="entry name" value="RNaseH-like_sf"/>
</dbReference>